<name>A0ABW6I941_9CYAN</name>
<reference evidence="2 3" key="1">
    <citation type="submission" date="2024-10" db="EMBL/GenBank/DDBJ databases">
        <authorList>
            <person name="Ratan Roy A."/>
            <person name="Morales Sandoval P.H."/>
            <person name="De Los Santos Villalobos S."/>
            <person name="Chakraborty S."/>
            <person name="Mukherjee J."/>
        </authorList>
    </citation>
    <scope>NUCLEOTIDE SEQUENCE [LARGE SCALE GENOMIC DNA]</scope>
    <source>
        <strain evidence="2 3">S1</strain>
    </source>
</reference>
<sequence>MFQESGFTQPNSSHSFAAANDGREPIRHILIGTAPLVKRTIYQLHQARYAEAVRWTHPIEIPENRVILTPNPGEVMGFLVKLVRLE</sequence>
<gene>
    <name evidence="2" type="ORF">ACFVKH_00215</name>
</gene>
<proteinExistence type="predicted"/>
<organism evidence="2 3">
    <name type="scientific">Almyronema epifaneia S1</name>
    <dbReference type="NCBI Taxonomy" id="2991925"/>
    <lineage>
        <taxon>Bacteria</taxon>
        <taxon>Bacillati</taxon>
        <taxon>Cyanobacteriota</taxon>
        <taxon>Cyanophyceae</taxon>
        <taxon>Nodosilineales</taxon>
        <taxon>Nodosilineaceae</taxon>
        <taxon>Almyronema</taxon>
        <taxon>Almyronema epifaneia</taxon>
    </lineage>
</organism>
<keyword evidence="3" id="KW-1185">Reference proteome</keyword>
<evidence type="ECO:0000313" key="2">
    <source>
        <dbReference type="EMBL" id="MFE4104678.1"/>
    </source>
</evidence>
<protein>
    <submittedName>
        <fullName evidence="2">Uncharacterized protein</fullName>
    </submittedName>
</protein>
<feature type="region of interest" description="Disordered" evidence="1">
    <location>
        <begin position="1"/>
        <end position="20"/>
    </location>
</feature>
<evidence type="ECO:0000313" key="3">
    <source>
        <dbReference type="Proteomes" id="UP001600165"/>
    </source>
</evidence>
<comment type="caution">
    <text evidence="2">The sequence shown here is derived from an EMBL/GenBank/DDBJ whole genome shotgun (WGS) entry which is preliminary data.</text>
</comment>
<accession>A0ABW6I941</accession>
<dbReference type="Proteomes" id="UP001600165">
    <property type="component" value="Unassembled WGS sequence"/>
</dbReference>
<evidence type="ECO:0000256" key="1">
    <source>
        <dbReference type="SAM" id="MobiDB-lite"/>
    </source>
</evidence>
<dbReference type="RefSeq" id="WP_377960188.1">
    <property type="nucleotide sequence ID" value="NZ_JBHZOL010000002.1"/>
</dbReference>
<feature type="compositionally biased region" description="Polar residues" evidence="1">
    <location>
        <begin position="1"/>
        <end position="15"/>
    </location>
</feature>
<dbReference type="EMBL" id="JBHZOL010000002">
    <property type="protein sequence ID" value="MFE4104678.1"/>
    <property type="molecule type" value="Genomic_DNA"/>
</dbReference>